<sequence>MSVTSQALRSPFGAKPAQTSAPVAEDKPKTQLWINIGFDSGVPDPANPGKTVFIAMPGGIPLESIKHKPIKGKGDYADMLAAGNAILDQVMAAATDLQPGEAKIIGGAEGGLLIELRRIQPEAQASAPEANKFMRAMSL</sequence>
<dbReference type="GeneID" id="24638686"/>
<dbReference type="Proteomes" id="UP000030040">
    <property type="component" value="Segment"/>
</dbReference>
<organism evidence="2 3">
    <name type="scientific">Delftia phage RG-2014</name>
    <dbReference type="NCBI Taxonomy" id="1563661"/>
    <lineage>
        <taxon>Viruses</taxon>
        <taxon>Duplodnaviria</taxon>
        <taxon>Heunggongvirae</taxon>
        <taxon>Uroviricota</taxon>
        <taxon>Caudoviricetes</taxon>
        <taxon>Schitoviridae</taxon>
        <taxon>Dendoorenvirus</taxon>
        <taxon>Dendoorenvirus RG2014</taxon>
    </lineage>
</organism>
<dbReference type="KEGG" id="vg:24638686"/>
<keyword evidence="3" id="KW-1185">Reference proteome</keyword>
<evidence type="ECO:0000313" key="3">
    <source>
        <dbReference type="Proteomes" id="UP000030040"/>
    </source>
</evidence>
<evidence type="ECO:0000256" key="1">
    <source>
        <dbReference type="SAM" id="MobiDB-lite"/>
    </source>
</evidence>
<gene>
    <name evidence="2" type="ORF">RG2014_02</name>
</gene>
<feature type="region of interest" description="Disordered" evidence="1">
    <location>
        <begin position="1"/>
        <end position="26"/>
    </location>
</feature>
<reference evidence="3" key="1">
    <citation type="submission" date="2014-10" db="EMBL/GenBank/DDBJ databases">
        <title>Draft genome sequence of lytic bacteriophage specific to a multidrug resistant bacterium Delftia tsuruhatensis ARB-1.</title>
        <authorList>
            <person name="Bhattacharjee A.S."/>
            <person name="Motlagh A.M."/>
            <person name="Goel R."/>
        </authorList>
    </citation>
    <scope>NUCLEOTIDE SEQUENCE [LARGE SCALE GENOMIC DNA]</scope>
</reference>
<dbReference type="OrthoDB" id="13756at10239"/>
<dbReference type="RefSeq" id="YP_009148364.1">
    <property type="nucleotide sequence ID" value="NC_027348.2"/>
</dbReference>
<proteinExistence type="predicted"/>
<dbReference type="EMBL" id="KM879221">
    <property type="protein sequence ID" value="AIU44255.1"/>
    <property type="molecule type" value="Genomic_DNA"/>
</dbReference>
<accession>A0A097PAJ7</accession>
<name>A0A097PAJ7_9CAUD</name>
<evidence type="ECO:0000313" key="2">
    <source>
        <dbReference type="EMBL" id="AIU44255.1"/>
    </source>
</evidence>
<protein>
    <submittedName>
        <fullName evidence="2">Uncharacterized protein</fullName>
    </submittedName>
</protein>